<accession>A0A6J5T1H9</accession>
<dbReference type="SUPFAM" id="SSF51161">
    <property type="entry name" value="Trimeric LpxA-like enzymes"/>
    <property type="match status" value="1"/>
</dbReference>
<dbReference type="InterPro" id="IPR050179">
    <property type="entry name" value="Trans_hexapeptide_repeat"/>
</dbReference>
<reference evidence="4" key="1">
    <citation type="submission" date="2020-05" db="EMBL/GenBank/DDBJ databases">
        <authorList>
            <person name="Chiriac C."/>
            <person name="Salcher M."/>
            <person name="Ghai R."/>
            <person name="Kavagutti S V."/>
        </authorList>
    </citation>
    <scope>NUCLEOTIDE SEQUENCE</scope>
</reference>
<evidence type="ECO:0000313" key="1">
    <source>
        <dbReference type="EMBL" id="CAB4163908.1"/>
    </source>
</evidence>
<dbReference type="PANTHER" id="PTHR43300">
    <property type="entry name" value="ACETYLTRANSFERASE"/>
    <property type="match status" value="1"/>
</dbReference>
<sequence length="201" mass="21870">MLINYDTTNTLFILGKSIYAHELYELISNENTGKVESITTEQFLNLPKNSQCILGIKNMEFRQNFLENTIISQHCWPNYVHPSAVVISKRSVLAPGVIIGPLAIIGYNVILEAFCDVGPASTIGHGSQLGRNTIASNTVRVGGTSKIGANVFLSQMCSINTKITIVDNCTIGMNSVVTKDITVPGTYVGSPVRKTQTYKIT</sequence>
<dbReference type="EMBL" id="LR796758">
    <property type="protein sequence ID" value="CAB4163908.1"/>
    <property type="molecule type" value="Genomic_DNA"/>
</dbReference>
<keyword evidence="4" id="KW-0808">Transferase</keyword>
<proteinExistence type="predicted"/>
<dbReference type="GO" id="GO:0016740">
    <property type="term" value="F:transferase activity"/>
    <property type="evidence" value="ECO:0007669"/>
    <property type="project" value="UniProtKB-KW"/>
</dbReference>
<name>A0A6J5T1H9_9CAUD</name>
<organism evidence="4">
    <name type="scientific">uncultured Caudovirales phage</name>
    <dbReference type="NCBI Taxonomy" id="2100421"/>
    <lineage>
        <taxon>Viruses</taxon>
        <taxon>Duplodnaviria</taxon>
        <taxon>Heunggongvirae</taxon>
        <taxon>Uroviricota</taxon>
        <taxon>Caudoviricetes</taxon>
        <taxon>Peduoviridae</taxon>
        <taxon>Maltschvirus</taxon>
        <taxon>Maltschvirus maltsch</taxon>
    </lineage>
</organism>
<evidence type="ECO:0000313" key="3">
    <source>
        <dbReference type="EMBL" id="CAB4186918.1"/>
    </source>
</evidence>
<dbReference type="EMBL" id="LR796776">
    <property type="protein sequence ID" value="CAB4165852.1"/>
    <property type="molecule type" value="Genomic_DNA"/>
</dbReference>
<dbReference type="Gene3D" id="2.160.10.10">
    <property type="entry name" value="Hexapeptide repeat proteins"/>
    <property type="match status" value="1"/>
</dbReference>
<dbReference type="EMBL" id="LR797502">
    <property type="protein sequence ID" value="CAB4221400.1"/>
    <property type="molecule type" value="Genomic_DNA"/>
</dbReference>
<gene>
    <name evidence="3" type="ORF">UFOVP1146_264</name>
    <name evidence="4" type="ORF">UFOVP1638_301</name>
    <name evidence="1" type="ORF">UFOVP812_177</name>
    <name evidence="2" type="ORF">UFOVP818_388</name>
</gene>
<protein>
    <submittedName>
        <fullName evidence="4">CysE Serine acetyltransferase</fullName>
    </submittedName>
</protein>
<evidence type="ECO:0000313" key="4">
    <source>
        <dbReference type="EMBL" id="CAB4221400.1"/>
    </source>
</evidence>
<dbReference type="EMBL" id="LR797099">
    <property type="protein sequence ID" value="CAB4186918.1"/>
    <property type="molecule type" value="Genomic_DNA"/>
</dbReference>
<dbReference type="InterPro" id="IPR011004">
    <property type="entry name" value="Trimer_LpxA-like_sf"/>
</dbReference>
<evidence type="ECO:0000313" key="2">
    <source>
        <dbReference type="EMBL" id="CAB4165852.1"/>
    </source>
</evidence>
<dbReference type="PANTHER" id="PTHR43300:SF7">
    <property type="entry name" value="UDP-N-ACETYLBACILLOSAMINE N-ACETYLTRANSFERASE"/>
    <property type="match status" value="1"/>
</dbReference>